<feature type="domain" description="SMC hinge" evidence="9">
    <location>
        <begin position="550"/>
        <end position="652"/>
    </location>
</feature>
<evidence type="ECO:0000256" key="7">
    <source>
        <dbReference type="SAM" id="Phobius"/>
    </source>
</evidence>
<dbReference type="SUPFAM" id="SSF75553">
    <property type="entry name" value="Smc hinge domain"/>
    <property type="match status" value="1"/>
</dbReference>
<dbReference type="InterPro" id="IPR011890">
    <property type="entry name" value="SMC_prok"/>
</dbReference>
<protein>
    <recommendedName>
        <fullName evidence="6">Chromosome partition protein Smc</fullName>
    </recommendedName>
</protein>
<keyword evidence="11" id="KW-1185">Reference proteome</keyword>
<dbReference type="GO" id="GO:0005524">
    <property type="term" value="F:ATP binding"/>
    <property type="evidence" value="ECO:0007669"/>
    <property type="project" value="UniProtKB-UniRule"/>
</dbReference>
<dbReference type="GO" id="GO:0007059">
    <property type="term" value="P:chromosome segregation"/>
    <property type="evidence" value="ECO:0007669"/>
    <property type="project" value="UniProtKB-UniRule"/>
</dbReference>
<organism evidence="10 11">
    <name type="scientific">Sulfurirhabdus autotrophica</name>
    <dbReference type="NCBI Taxonomy" id="1706046"/>
    <lineage>
        <taxon>Bacteria</taxon>
        <taxon>Pseudomonadati</taxon>
        <taxon>Pseudomonadota</taxon>
        <taxon>Betaproteobacteria</taxon>
        <taxon>Nitrosomonadales</taxon>
        <taxon>Sulfuricellaceae</taxon>
        <taxon>Sulfurirhabdus</taxon>
    </lineage>
</organism>
<evidence type="ECO:0000256" key="4">
    <source>
        <dbReference type="ARBA" id="ARBA00023054"/>
    </source>
</evidence>
<dbReference type="GO" id="GO:0003677">
    <property type="term" value="F:DNA binding"/>
    <property type="evidence" value="ECO:0007669"/>
    <property type="project" value="UniProtKB-UniRule"/>
</dbReference>
<comment type="subunit">
    <text evidence="6">Homodimer.</text>
</comment>
<evidence type="ECO:0000259" key="9">
    <source>
        <dbReference type="Pfam" id="PF06470"/>
    </source>
</evidence>
<dbReference type="PIRSF" id="PIRSF005719">
    <property type="entry name" value="SMC"/>
    <property type="match status" value="1"/>
</dbReference>
<dbReference type="Gene3D" id="3.40.50.300">
    <property type="entry name" value="P-loop containing nucleotide triphosphate hydrolases"/>
    <property type="match status" value="2"/>
</dbReference>
<dbReference type="InterPro" id="IPR027417">
    <property type="entry name" value="P-loop_NTPase"/>
</dbReference>
<comment type="subcellular location">
    <subcellularLocation>
        <location evidence="6">Cytoplasm</location>
    </subcellularLocation>
</comment>
<dbReference type="GO" id="GO:0007062">
    <property type="term" value="P:sister chromatid cohesion"/>
    <property type="evidence" value="ECO:0007669"/>
    <property type="project" value="InterPro"/>
</dbReference>
<feature type="domain" description="RecF/RecN/SMC N-terminal" evidence="8">
    <location>
        <begin position="32"/>
        <end position="1185"/>
    </location>
</feature>
<dbReference type="EMBL" id="SMCO01000001">
    <property type="protein sequence ID" value="TCV90149.1"/>
    <property type="molecule type" value="Genomic_DNA"/>
</dbReference>
<comment type="domain">
    <text evidence="6">Contains large globular domains required for ATP hydrolysis at each terminus and a third globular domain forming a flexible hinge near the middle of the molecule. These domains are separated by coiled-coil structures.</text>
</comment>
<keyword evidence="3 6" id="KW-0067">ATP-binding</keyword>
<name>A0A4V2W308_9PROT</name>
<keyword evidence="5 6" id="KW-0238">DNA-binding</keyword>
<dbReference type="PROSITE" id="PS51257">
    <property type="entry name" value="PROKAR_LIPOPROTEIN"/>
    <property type="match status" value="1"/>
</dbReference>
<evidence type="ECO:0000259" key="8">
    <source>
        <dbReference type="Pfam" id="PF02463"/>
    </source>
</evidence>
<gene>
    <name evidence="6" type="primary">smc</name>
    <name evidence="10" type="ORF">EDC63_101116</name>
</gene>
<keyword evidence="7" id="KW-0472">Membrane</keyword>
<comment type="similarity">
    <text evidence="6">Belongs to the SMC family.</text>
</comment>
<feature type="transmembrane region" description="Helical" evidence="7">
    <location>
        <begin position="12"/>
        <end position="28"/>
    </location>
</feature>
<comment type="caution">
    <text evidence="10">The sequence shown here is derived from an EMBL/GenBank/DDBJ whole genome shotgun (WGS) entry which is preliminary data.</text>
</comment>
<feature type="coiled-coil region" evidence="6">
    <location>
        <begin position="354"/>
        <end position="391"/>
    </location>
</feature>
<dbReference type="AlphaFoldDB" id="A0A4V2W308"/>
<comment type="function">
    <text evidence="6">Required for chromosome condensation and partitioning.</text>
</comment>
<dbReference type="GO" id="GO:0005737">
    <property type="term" value="C:cytoplasm"/>
    <property type="evidence" value="ECO:0007669"/>
    <property type="project" value="UniProtKB-SubCell"/>
</dbReference>
<dbReference type="SUPFAM" id="SSF52540">
    <property type="entry name" value="P-loop containing nucleoside triphosphate hydrolases"/>
    <property type="match status" value="1"/>
</dbReference>
<feature type="binding site" evidence="6">
    <location>
        <begin position="61"/>
        <end position="68"/>
    </location>
    <ligand>
        <name>ATP</name>
        <dbReference type="ChEBI" id="CHEBI:30616"/>
    </ligand>
</feature>
<evidence type="ECO:0000256" key="3">
    <source>
        <dbReference type="ARBA" id="ARBA00022840"/>
    </source>
</evidence>
<dbReference type="GO" id="GO:0016887">
    <property type="term" value="F:ATP hydrolysis activity"/>
    <property type="evidence" value="ECO:0007669"/>
    <property type="project" value="InterPro"/>
</dbReference>
<dbReference type="NCBIfam" id="TIGR02168">
    <property type="entry name" value="SMC_prok_B"/>
    <property type="match status" value="1"/>
</dbReference>
<dbReference type="Proteomes" id="UP000295367">
    <property type="component" value="Unassembled WGS sequence"/>
</dbReference>
<dbReference type="CDD" id="cd03278">
    <property type="entry name" value="ABC_SMC_barmotin"/>
    <property type="match status" value="2"/>
</dbReference>
<keyword evidence="7" id="KW-1133">Transmembrane helix</keyword>
<dbReference type="InterPro" id="IPR010935">
    <property type="entry name" value="SMC_hinge"/>
</dbReference>
<sequence>MSRLNRLKLHFNLFWAAACLYSTYYYSFKLRLTHIKLAGFKSFVDPTVIPVPGQLVGVVGPNGCGKSNVIDAVRWVLGESSAKQLRGESMQDVIFSGSSGRKPVSRASVELIFDNSLGKAAGQWSQYAEIAVKRILQRAGDSSYYINNIHVRRRDVTDIFMGTGLGARAYAIIEQGMISRIIEARPEELRVFLEEAAGISKYKERRKETESRLSDTRENLLRVDDIRQELDKQIEKLAVQARVAAQYQDLQLQLKTTQSWLWLLRKYESENLRERCEKDILRLTNELEAETATLRESEKRLEEVRANHYSAGDALHDAQGDLYASNAEVAKLEQKVQYQHENRERLVHQIATHKGQYEQHIKNLEESKSNLAQIRIELADVQEHVVQCREQVQETKLNLPLAEEAFRTCQNRMTEIQRNLSQSEQGYQLEEAHRAYAVKTLQQLQARLERLKHEQMNLPQADLDKLSNAREDLAMTEEQLHQFQSELSELQALLPVAEQTKREADHALQNEMQQITRLEAQLHALKQVQNRLDQNKKLQDWLIKHQLENLPRLWQNIQIEPGWENAMESVLRERLNAIMLNDFSESQAWLNDAPPAQVVIANIQQTSALEISQHKIDLVPFHQKTSWKGSYTPALFDAWLSPVFTVEHCAEAWLIQPDLPEGVMVVCKEGHLFTRHSVSFHAQQSEMHGVLARQREIEQLQSDLDHKRAMLSQFTEAHVAADEMLEKQKSESMHMRSRVSEAQQHHHKLQLEVLKLSQLENQVVQRKEQLAQEIEEISAEMLAESEQRESSALNQSEYRAQVEVLREQMDDIAQERSDAENVLNSQREAVNQAEREIQSAEYAERTCISKISVIENSIKVTSENLTILQERLEELQLEQAELGEAPIQLDLQQALAIREEKEKALAMARDYLAELTNSLGVIEKERLISEQKLNPLRDKIGEMRLKEQAAQLSVAQFAEQLHAIDANEAELAATLKAGTKPGVLQAKIVQINEAITELGAVNLAALEELNTAQERQSYLDTQATDLNEAIATLENAIRRIDKETRERLQNTFDVVNRHMGEMFPTLFGGGHARLVLTGDEILDSGIQVIAQPPGKKNSSIHLLSGGEKALTALSLVFSLFQLNPAPFCLLDEVDAPLDDSNTVRFCELVKKMSQNTQFLFISHNKIAMEMAQQLIGVTMQESGVSRVVAVDMENAMRLSEEATV</sequence>
<dbReference type="Pfam" id="PF02463">
    <property type="entry name" value="SMC_N"/>
    <property type="match status" value="1"/>
</dbReference>
<keyword evidence="4 6" id="KW-0175">Coiled coil</keyword>
<dbReference type="GO" id="GO:0005694">
    <property type="term" value="C:chromosome"/>
    <property type="evidence" value="ECO:0007669"/>
    <property type="project" value="InterPro"/>
</dbReference>
<proteinExistence type="inferred from homology"/>
<evidence type="ECO:0000256" key="5">
    <source>
        <dbReference type="ARBA" id="ARBA00023125"/>
    </source>
</evidence>
<evidence type="ECO:0000313" key="11">
    <source>
        <dbReference type="Proteomes" id="UP000295367"/>
    </source>
</evidence>
<dbReference type="GO" id="GO:0006260">
    <property type="term" value="P:DNA replication"/>
    <property type="evidence" value="ECO:0007669"/>
    <property type="project" value="UniProtKB-UniRule"/>
</dbReference>
<dbReference type="Pfam" id="PF06470">
    <property type="entry name" value="SMC_hinge"/>
    <property type="match status" value="1"/>
</dbReference>
<feature type="coiled-coil region" evidence="6">
    <location>
        <begin position="756"/>
        <end position="885"/>
    </location>
</feature>
<dbReference type="HAMAP" id="MF_01894">
    <property type="entry name" value="Smc_prok"/>
    <property type="match status" value="1"/>
</dbReference>
<accession>A0A4V2W308</accession>
<evidence type="ECO:0000256" key="6">
    <source>
        <dbReference type="HAMAP-Rule" id="MF_01894"/>
    </source>
</evidence>
<dbReference type="GO" id="GO:0030261">
    <property type="term" value="P:chromosome condensation"/>
    <property type="evidence" value="ECO:0007669"/>
    <property type="project" value="InterPro"/>
</dbReference>
<keyword evidence="2 6" id="KW-0547">Nucleotide-binding</keyword>
<dbReference type="InterPro" id="IPR003395">
    <property type="entry name" value="RecF/RecN/SMC_N"/>
</dbReference>
<evidence type="ECO:0000256" key="2">
    <source>
        <dbReference type="ARBA" id="ARBA00022741"/>
    </source>
</evidence>
<reference evidence="10 11" key="1">
    <citation type="submission" date="2019-03" db="EMBL/GenBank/DDBJ databases">
        <title>Genomic Encyclopedia of Type Strains, Phase IV (KMG-IV): sequencing the most valuable type-strain genomes for metagenomic binning, comparative biology and taxonomic classification.</title>
        <authorList>
            <person name="Goeker M."/>
        </authorList>
    </citation>
    <scope>NUCLEOTIDE SEQUENCE [LARGE SCALE GENOMIC DNA]</scope>
    <source>
        <strain evidence="10 11">DSM 100309</strain>
    </source>
</reference>
<keyword evidence="1 6" id="KW-0963">Cytoplasm</keyword>
<dbReference type="PANTHER" id="PTHR43977">
    <property type="entry name" value="STRUCTURAL MAINTENANCE OF CHROMOSOMES PROTEIN 3"/>
    <property type="match status" value="1"/>
</dbReference>
<feature type="coiled-coil region" evidence="6">
    <location>
        <begin position="273"/>
        <end position="307"/>
    </location>
</feature>
<feature type="coiled-coil region" evidence="6">
    <location>
        <begin position="434"/>
        <end position="535"/>
    </location>
</feature>
<dbReference type="InterPro" id="IPR036277">
    <property type="entry name" value="SMC_hinge_sf"/>
</dbReference>
<evidence type="ECO:0000313" key="10">
    <source>
        <dbReference type="EMBL" id="TCV90149.1"/>
    </source>
</evidence>
<dbReference type="InterPro" id="IPR024704">
    <property type="entry name" value="SMC"/>
</dbReference>
<keyword evidence="7" id="KW-0812">Transmembrane</keyword>
<evidence type="ECO:0000256" key="1">
    <source>
        <dbReference type="ARBA" id="ARBA00022490"/>
    </source>
</evidence>